<dbReference type="PANTHER" id="PTHR35706">
    <property type="entry name" value="F14O23.11 PROTEIN"/>
    <property type="match status" value="1"/>
</dbReference>
<accession>A0A9W7XYD5</accession>
<evidence type="ECO:0000313" key="2">
    <source>
        <dbReference type="Proteomes" id="UP001149813"/>
    </source>
</evidence>
<comment type="caution">
    <text evidence="1">The sequence shown here is derived from an EMBL/GenBank/DDBJ whole genome shotgun (WGS) entry which is preliminary data.</text>
</comment>
<sequence length="129" mass="14763">MLLRQLAAVHTRALFLRRLPATSHIHVSIQAQRYSSSSVNIDKEIEAITDLATTAKDEMDFAEESRNSVYYNDDKRTAHEAVDEMTNTYNSLLDRLSESDRKAVETRIGIKIKEIQSAYEIMTLNDLED</sequence>
<protein>
    <submittedName>
        <fullName evidence="1">Uncharacterized protein</fullName>
    </submittedName>
</protein>
<name>A0A9W7XYD5_9FUNG</name>
<dbReference type="OrthoDB" id="273230at2759"/>
<organism evidence="1 2">
    <name type="scientific">Coemansia erecta</name>
    <dbReference type="NCBI Taxonomy" id="147472"/>
    <lineage>
        <taxon>Eukaryota</taxon>
        <taxon>Fungi</taxon>
        <taxon>Fungi incertae sedis</taxon>
        <taxon>Zoopagomycota</taxon>
        <taxon>Kickxellomycotina</taxon>
        <taxon>Kickxellomycetes</taxon>
        <taxon>Kickxellales</taxon>
        <taxon>Kickxellaceae</taxon>
        <taxon>Coemansia</taxon>
    </lineage>
</organism>
<dbReference type="InterPro" id="IPR053325">
    <property type="entry name" value="H3-Acetyl_Activator"/>
</dbReference>
<evidence type="ECO:0000313" key="1">
    <source>
        <dbReference type="EMBL" id="KAJ1721207.1"/>
    </source>
</evidence>
<proteinExistence type="predicted"/>
<dbReference type="PANTHER" id="PTHR35706:SF1">
    <property type="entry name" value="EMBRYOGENESIS-LIKE PROTEIN"/>
    <property type="match status" value="1"/>
</dbReference>
<dbReference type="AlphaFoldDB" id="A0A9W7XYD5"/>
<dbReference type="EMBL" id="JANBOJ010000188">
    <property type="protein sequence ID" value="KAJ1721207.1"/>
    <property type="molecule type" value="Genomic_DNA"/>
</dbReference>
<dbReference type="Proteomes" id="UP001149813">
    <property type="component" value="Unassembled WGS sequence"/>
</dbReference>
<gene>
    <name evidence="1" type="ORF">LPJ53_004228</name>
</gene>
<keyword evidence="2" id="KW-1185">Reference proteome</keyword>
<reference evidence="1" key="1">
    <citation type="submission" date="2022-07" db="EMBL/GenBank/DDBJ databases">
        <title>Phylogenomic reconstructions and comparative analyses of Kickxellomycotina fungi.</title>
        <authorList>
            <person name="Reynolds N.K."/>
            <person name="Stajich J.E."/>
            <person name="Barry K."/>
            <person name="Grigoriev I.V."/>
            <person name="Crous P."/>
            <person name="Smith M.E."/>
        </authorList>
    </citation>
    <scope>NUCLEOTIDE SEQUENCE</scope>
    <source>
        <strain evidence="1">NBRC 32514</strain>
    </source>
</reference>